<keyword evidence="4" id="KW-0732">Signal</keyword>
<sequence length="181" mass="19919">MNIVLVLSSVVSLALANPQYGGGSAGGLLGHHHPLEHHIIGLSGGTEEEHQEGEEAEGEGGHHHQFIHHREGGHGGEEGHFGGSEGGHEESIGFGGSHFNTPVDIHHEHAVHLKAHPEYHYDYHVADHKHKDFKSKHEIRDGYKVKGTYSLLEPDHKTIRVVDYVSDKKLGFIAKVSYKKL</sequence>
<accession>A0AAV8YEC0</accession>
<reference evidence="5" key="1">
    <citation type="journal article" date="2023" name="Insect Mol. Biol.">
        <title>Genome sequencing provides insights into the evolution of gene families encoding plant cell wall-degrading enzymes in longhorned beetles.</title>
        <authorList>
            <person name="Shin N.R."/>
            <person name="Okamura Y."/>
            <person name="Kirsch R."/>
            <person name="Pauchet Y."/>
        </authorList>
    </citation>
    <scope>NUCLEOTIDE SEQUENCE</scope>
    <source>
        <strain evidence="5">AMC_N1</strain>
    </source>
</reference>
<feature type="chain" id="PRO_5043395575" evidence="4">
    <location>
        <begin position="17"/>
        <end position="181"/>
    </location>
</feature>
<dbReference type="PROSITE" id="PS51155">
    <property type="entry name" value="CHIT_BIND_RR_2"/>
    <property type="match status" value="1"/>
</dbReference>
<dbReference type="PANTHER" id="PTHR12236:SF80">
    <property type="entry name" value="CUTICULAR PROTEIN 62BC, ISOFORM A"/>
    <property type="match status" value="1"/>
</dbReference>
<dbReference type="GO" id="GO:0042302">
    <property type="term" value="F:structural constituent of cuticle"/>
    <property type="evidence" value="ECO:0007669"/>
    <property type="project" value="UniProtKB-UniRule"/>
</dbReference>
<organism evidence="5 6">
    <name type="scientific">Aromia moschata</name>
    <dbReference type="NCBI Taxonomy" id="1265417"/>
    <lineage>
        <taxon>Eukaryota</taxon>
        <taxon>Metazoa</taxon>
        <taxon>Ecdysozoa</taxon>
        <taxon>Arthropoda</taxon>
        <taxon>Hexapoda</taxon>
        <taxon>Insecta</taxon>
        <taxon>Pterygota</taxon>
        <taxon>Neoptera</taxon>
        <taxon>Endopterygota</taxon>
        <taxon>Coleoptera</taxon>
        <taxon>Polyphaga</taxon>
        <taxon>Cucujiformia</taxon>
        <taxon>Chrysomeloidea</taxon>
        <taxon>Cerambycidae</taxon>
        <taxon>Cerambycinae</taxon>
        <taxon>Callichromatini</taxon>
        <taxon>Aromia</taxon>
    </lineage>
</organism>
<evidence type="ECO:0000313" key="6">
    <source>
        <dbReference type="Proteomes" id="UP001162162"/>
    </source>
</evidence>
<feature type="region of interest" description="Disordered" evidence="3">
    <location>
        <begin position="44"/>
        <end position="95"/>
    </location>
</feature>
<gene>
    <name evidence="5" type="ORF">NQ318_002429</name>
</gene>
<dbReference type="Pfam" id="PF00379">
    <property type="entry name" value="Chitin_bind_4"/>
    <property type="match status" value="1"/>
</dbReference>
<feature type="compositionally biased region" description="Acidic residues" evidence="3">
    <location>
        <begin position="49"/>
        <end position="58"/>
    </location>
</feature>
<comment type="caution">
    <text evidence="5">The sequence shown here is derived from an EMBL/GenBank/DDBJ whole genome shotgun (WGS) entry which is preliminary data.</text>
</comment>
<feature type="signal peptide" evidence="4">
    <location>
        <begin position="1"/>
        <end position="16"/>
    </location>
</feature>
<keyword evidence="6" id="KW-1185">Reference proteome</keyword>
<evidence type="ECO:0000256" key="4">
    <source>
        <dbReference type="SAM" id="SignalP"/>
    </source>
</evidence>
<evidence type="ECO:0000313" key="5">
    <source>
        <dbReference type="EMBL" id="KAJ8950017.1"/>
    </source>
</evidence>
<evidence type="ECO:0000256" key="1">
    <source>
        <dbReference type="ARBA" id="ARBA00022460"/>
    </source>
</evidence>
<protein>
    <submittedName>
        <fullName evidence="5">Uncharacterized protein</fullName>
    </submittedName>
</protein>
<dbReference type="InterPro" id="IPR000618">
    <property type="entry name" value="Insect_cuticle"/>
</dbReference>
<feature type="compositionally biased region" description="Basic and acidic residues" evidence="3">
    <location>
        <begin position="68"/>
        <end position="91"/>
    </location>
</feature>
<dbReference type="AlphaFoldDB" id="A0AAV8YEC0"/>
<dbReference type="Proteomes" id="UP001162162">
    <property type="component" value="Unassembled WGS sequence"/>
</dbReference>
<name>A0AAV8YEC0_9CUCU</name>
<keyword evidence="1 2" id="KW-0193">Cuticle</keyword>
<proteinExistence type="predicted"/>
<dbReference type="PANTHER" id="PTHR12236">
    <property type="entry name" value="STRUCTURAL CONTITUENT OF CUTICLE"/>
    <property type="match status" value="1"/>
</dbReference>
<evidence type="ECO:0000256" key="3">
    <source>
        <dbReference type="SAM" id="MobiDB-lite"/>
    </source>
</evidence>
<dbReference type="GO" id="GO:0005615">
    <property type="term" value="C:extracellular space"/>
    <property type="evidence" value="ECO:0007669"/>
    <property type="project" value="TreeGrafter"/>
</dbReference>
<dbReference type="EMBL" id="JAPWTK010000106">
    <property type="protein sequence ID" value="KAJ8950017.1"/>
    <property type="molecule type" value="Genomic_DNA"/>
</dbReference>
<dbReference type="GO" id="GO:0031012">
    <property type="term" value="C:extracellular matrix"/>
    <property type="evidence" value="ECO:0007669"/>
    <property type="project" value="TreeGrafter"/>
</dbReference>
<dbReference type="InterPro" id="IPR051217">
    <property type="entry name" value="Insect_Cuticle_Struc_Prot"/>
</dbReference>
<evidence type="ECO:0000256" key="2">
    <source>
        <dbReference type="PROSITE-ProRule" id="PRU00497"/>
    </source>
</evidence>